<feature type="signal peptide" evidence="2">
    <location>
        <begin position="1"/>
        <end position="28"/>
    </location>
</feature>
<dbReference type="Proteomes" id="UP001141552">
    <property type="component" value="Unassembled WGS sequence"/>
</dbReference>
<evidence type="ECO:0000256" key="2">
    <source>
        <dbReference type="SAM" id="SignalP"/>
    </source>
</evidence>
<accession>A0A9Q0F462</accession>
<protein>
    <recommendedName>
        <fullName evidence="3">Prolamin-like domain-containing protein</fullName>
    </recommendedName>
</protein>
<dbReference type="AlphaFoldDB" id="A0A9Q0F462"/>
<sequence>MGRVKHLSCTMVFLLCLAIALVVSPVVAADAKTERDHILEVDAAATTPSQTEVPPTSSPDFPKFLSYCLGKISPKCGEQMSTAIFENAHMGISKKCCGELVVVVGRICYENLVVFMAGGPEDGAHAYQYLARSQLQWNNCISMVAHAPSAYTLQ</sequence>
<dbReference type="InterPro" id="IPR040220">
    <property type="entry name" value="DD11"/>
</dbReference>
<dbReference type="Pfam" id="PF05617">
    <property type="entry name" value="Prolamin_like"/>
    <property type="match status" value="1"/>
</dbReference>
<evidence type="ECO:0000259" key="3">
    <source>
        <dbReference type="Pfam" id="PF05617"/>
    </source>
</evidence>
<evidence type="ECO:0000256" key="1">
    <source>
        <dbReference type="ARBA" id="ARBA00022729"/>
    </source>
</evidence>
<comment type="caution">
    <text evidence="4">The sequence shown here is derived from an EMBL/GenBank/DDBJ whole genome shotgun (WGS) entry which is preliminary data.</text>
</comment>
<gene>
    <name evidence="4" type="ORF">Tsubulata_020490</name>
</gene>
<reference evidence="4" key="2">
    <citation type="journal article" date="2023" name="Plants (Basel)">
        <title>Annotation of the Turnera subulata (Passifloraceae) Draft Genome Reveals the S-Locus Evolved after the Divergence of Turneroideae from Passifloroideae in a Stepwise Manner.</title>
        <authorList>
            <person name="Henning P.M."/>
            <person name="Roalson E.H."/>
            <person name="Mir W."/>
            <person name="McCubbin A.G."/>
            <person name="Shore J.S."/>
        </authorList>
    </citation>
    <scope>NUCLEOTIDE SEQUENCE</scope>
    <source>
        <strain evidence="4">F60SS</strain>
    </source>
</reference>
<evidence type="ECO:0000313" key="5">
    <source>
        <dbReference type="Proteomes" id="UP001141552"/>
    </source>
</evidence>
<feature type="chain" id="PRO_5040389921" description="Prolamin-like domain-containing protein" evidence="2">
    <location>
        <begin position="29"/>
        <end position="154"/>
    </location>
</feature>
<reference evidence="4" key="1">
    <citation type="submission" date="2022-02" db="EMBL/GenBank/DDBJ databases">
        <authorList>
            <person name="Henning P.M."/>
            <person name="McCubbin A.G."/>
            <person name="Shore J.S."/>
        </authorList>
    </citation>
    <scope>NUCLEOTIDE SEQUENCE</scope>
    <source>
        <strain evidence="4">F60SS</strain>
        <tissue evidence="4">Leaves</tissue>
    </source>
</reference>
<proteinExistence type="predicted"/>
<feature type="domain" description="Prolamin-like" evidence="3">
    <location>
        <begin position="68"/>
        <end position="140"/>
    </location>
</feature>
<organism evidence="4 5">
    <name type="scientific">Turnera subulata</name>
    <dbReference type="NCBI Taxonomy" id="218843"/>
    <lineage>
        <taxon>Eukaryota</taxon>
        <taxon>Viridiplantae</taxon>
        <taxon>Streptophyta</taxon>
        <taxon>Embryophyta</taxon>
        <taxon>Tracheophyta</taxon>
        <taxon>Spermatophyta</taxon>
        <taxon>Magnoliopsida</taxon>
        <taxon>eudicotyledons</taxon>
        <taxon>Gunneridae</taxon>
        <taxon>Pentapetalae</taxon>
        <taxon>rosids</taxon>
        <taxon>fabids</taxon>
        <taxon>Malpighiales</taxon>
        <taxon>Passifloraceae</taxon>
        <taxon>Turnera</taxon>
    </lineage>
</organism>
<name>A0A9Q0F462_9ROSI</name>
<dbReference type="OrthoDB" id="1368054at2759"/>
<dbReference type="PANTHER" id="PTHR31207">
    <property type="entry name" value="ECA1 GAMETOGENESIS FAMILY PROTEIN (DUF784)-RELATED-RELATED"/>
    <property type="match status" value="1"/>
</dbReference>
<dbReference type="InterPro" id="IPR008502">
    <property type="entry name" value="Prolamin-like"/>
</dbReference>
<dbReference type="EMBL" id="JAKUCV010007130">
    <property type="protein sequence ID" value="KAJ4824651.1"/>
    <property type="molecule type" value="Genomic_DNA"/>
</dbReference>
<keyword evidence="1 2" id="KW-0732">Signal</keyword>
<dbReference type="PANTHER" id="PTHR31207:SF35">
    <property type="entry name" value="PROLAMIN-LIKE DOMAIN-CONTAINING PROTEIN"/>
    <property type="match status" value="1"/>
</dbReference>
<evidence type="ECO:0000313" key="4">
    <source>
        <dbReference type="EMBL" id="KAJ4824651.1"/>
    </source>
</evidence>
<keyword evidence="5" id="KW-1185">Reference proteome</keyword>